<dbReference type="FunFam" id="3.40.50.720:FF:000084">
    <property type="entry name" value="Short-chain dehydrogenase reductase"/>
    <property type="match status" value="1"/>
</dbReference>
<dbReference type="Proteomes" id="UP001409585">
    <property type="component" value="Unassembled WGS sequence"/>
</dbReference>
<evidence type="ECO:0000256" key="1">
    <source>
        <dbReference type="ARBA" id="ARBA00006484"/>
    </source>
</evidence>
<dbReference type="SUPFAM" id="SSF51735">
    <property type="entry name" value="NAD(P)-binding Rossmann-fold domains"/>
    <property type="match status" value="1"/>
</dbReference>
<dbReference type="InterPro" id="IPR036291">
    <property type="entry name" value="NAD(P)-bd_dom_sf"/>
</dbReference>
<dbReference type="GO" id="GO:0030497">
    <property type="term" value="P:fatty acid elongation"/>
    <property type="evidence" value="ECO:0007669"/>
    <property type="project" value="TreeGrafter"/>
</dbReference>
<name>A0AAV3U9L5_9ALTE</name>
<protein>
    <submittedName>
        <fullName evidence="4">3-oxoacyl-[acyl-carrier-protein] reductase</fullName>
    </submittedName>
</protein>
<comment type="similarity">
    <text evidence="1 2">Belongs to the short-chain dehydrogenases/reductases (SDR) family.</text>
</comment>
<dbReference type="PROSITE" id="PS00061">
    <property type="entry name" value="ADH_SHORT"/>
    <property type="match status" value="1"/>
</dbReference>
<dbReference type="InterPro" id="IPR020904">
    <property type="entry name" value="Sc_DH/Rdtase_CS"/>
</dbReference>
<comment type="caution">
    <text evidence="4">The sequence shown here is derived from an EMBL/GenBank/DDBJ whole genome shotgun (WGS) entry which is preliminary data.</text>
</comment>
<dbReference type="Gene3D" id="3.40.50.720">
    <property type="entry name" value="NAD(P)-binding Rossmann-like Domain"/>
    <property type="match status" value="1"/>
</dbReference>
<dbReference type="AlphaFoldDB" id="A0AAV3U9L5"/>
<evidence type="ECO:0000256" key="2">
    <source>
        <dbReference type="RuleBase" id="RU000363"/>
    </source>
</evidence>
<gene>
    <name evidence="4" type="primary">fabG_2</name>
    <name evidence="4" type="ORF">GCM10025791_45130</name>
</gene>
<dbReference type="PANTHER" id="PTHR42760:SF40">
    <property type="entry name" value="3-OXOACYL-[ACYL-CARRIER-PROTEIN] REDUCTASE, CHLOROPLASTIC"/>
    <property type="match status" value="1"/>
</dbReference>
<dbReference type="InterPro" id="IPR057326">
    <property type="entry name" value="KR_dom"/>
</dbReference>
<keyword evidence="5" id="KW-1185">Reference proteome</keyword>
<evidence type="ECO:0000313" key="5">
    <source>
        <dbReference type="Proteomes" id="UP001409585"/>
    </source>
</evidence>
<dbReference type="SMART" id="SM00822">
    <property type="entry name" value="PKS_KR"/>
    <property type="match status" value="1"/>
</dbReference>
<dbReference type="PRINTS" id="PR00081">
    <property type="entry name" value="GDHRDH"/>
</dbReference>
<evidence type="ECO:0000313" key="4">
    <source>
        <dbReference type="EMBL" id="GAA4959163.1"/>
    </source>
</evidence>
<evidence type="ECO:0000259" key="3">
    <source>
        <dbReference type="SMART" id="SM00822"/>
    </source>
</evidence>
<dbReference type="Pfam" id="PF00106">
    <property type="entry name" value="adh_short"/>
    <property type="match status" value="1"/>
</dbReference>
<dbReference type="RefSeq" id="WP_345427611.1">
    <property type="nucleotide sequence ID" value="NZ_AP031496.1"/>
</dbReference>
<dbReference type="PANTHER" id="PTHR42760">
    <property type="entry name" value="SHORT-CHAIN DEHYDROGENASES/REDUCTASES FAMILY MEMBER"/>
    <property type="match status" value="1"/>
</dbReference>
<organism evidence="4 5">
    <name type="scientific">Halioxenophilus aromaticivorans</name>
    <dbReference type="NCBI Taxonomy" id="1306992"/>
    <lineage>
        <taxon>Bacteria</taxon>
        <taxon>Pseudomonadati</taxon>
        <taxon>Pseudomonadota</taxon>
        <taxon>Gammaproteobacteria</taxon>
        <taxon>Alteromonadales</taxon>
        <taxon>Alteromonadaceae</taxon>
        <taxon>Halioxenophilus</taxon>
    </lineage>
</organism>
<accession>A0AAV3U9L5</accession>
<feature type="domain" description="Ketoreductase" evidence="3">
    <location>
        <begin position="6"/>
        <end position="193"/>
    </location>
</feature>
<dbReference type="PRINTS" id="PR00080">
    <property type="entry name" value="SDRFAMILY"/>
</dbReference>
<sequence>MRLENKVAVVTGGGRGIGKGISLKLAQEGASVIIASTTLAPAQAVAEEIIQSEGKACAIQTDVSDFDSVKNMVAKTEADFGTIDILVNNAGGSAREKMTLFADSEESTWDFILNTNLKGVFYTCRAVINGMLDKGQGTIVNIGSVAGMIGLASQVDYSAAKGGVIAFTQALAKEVAPEGVRVNCVSPGPITSDAGRNIPPEMKAKLAKSSLGQCTGFGHFGDPSDIANLVAFLASEESKYITGQNYAVCGVMNLGLTDRLGG</sequence>
<proteinExistence type="inferred from homology"/>
<reference evidence="5" key="1">
    <citation type="journal article" date="2019" name="Int. J. Syst. Evol. Microbiol.">
        <title>The Global Catalogue of Microorganisms (GCM) 10K type strain sequencing project: providing services to taxonomists for standard genome sequencing and annotation.</title>
        <authorList>
            <consortium name="The Broad Institute Genomics Platform"/>
            <consortium name="The Broad Institute Genome Sequencing Center for Infectious Disease"/>
            <person name="Wu L."/>
            <person name="Ma J."/>
        </authorList>
    </citation>
    <scope>NUCLEOTIDE SEQUENCE [LARGE SCALE GENOMIC DNA]</scope>
    <source>
        <strain evidence="5">JCM 19134</strain>
    </source>
</reference>
<dbReference type="InterPro" id="IPR002347">
    <property type="entry name" value="SDR_fam"/>
</dbReference>
<dbReference type="EMBL" id="BAABLX010000077">
    <property type="protein sequence ID" value="GAA4959163.1"/>
    <property type="molecule type" value="Genomic_DNA"/>
</dbReference>
<dbReference type="NCBIfam" id="NF005559">
    <property type="entry name" value="PRK07231.1"/>
    <property type="match status" value="1"/>
</dbReference>
<dbReference type="GO" id="GO:0016616">
    <property type="term" value="F:oxidoreductase activity, acting on the CH-OH group of donors, NAD or NADP as acceptor"/>
    <property type="evidence" value="ECO:0007669"/>
    <property type="project" value="TreeGrafter"/>
</dbReference>